<evidence type="ECO:0000256" key="1">
    <source>
        <dbReference type="ARBA" id="ARBA00004875"/>
    </source>
</evidence>
<comment type="similarity">
    <text evidence="2 9">Belongs to the gluconokinase GntK/GntV family.</text>
</comment>
<evidence type="ECO:0000313" key="11">
    <source>
        <dbReference type="EMBL" id="QBZ55375.1"/>
    </source>
</evidence>
<dbReference type="SMR" id="A0A4V1C572"/>
<feature type="region of interest" description="Disordered" evidence="10">
    <location>
        <begin position="1"/>
        <end position="51"/>
    </location>
</feature>
<evidence type="ECO:0000256" key="5">
    <source>
        <dbReference type="ARBA" id="ARBA00022741"/>
    </source>
</evidence>
<dbReference type="UniPathway" id="UPA00792"/>
<dbReference type="AlphaFoldDB" id="A0A4V1C572"/>
<dbReference type="PANTHER" id="PTHR43442">
    <property type="entry name" value="GLUCONOKINASE-RELATED"/>
    <property type="match status" value="1"/>
</dbReference>
<evidence type="ECO:0000313" key="12">
    <source>
        <dbReference type="Proteomes" id="UP000294847"/>
    </source>
</evidence>
<dbReference type="InterPro" id="IPR027417">
    <property type="entry name" value="P-loop_NTPase"/>
</dbReference>
<dbReference type="GO" id="GO:0005737">
    <property type="term" value="C:cytoplasm"/>
    <property type="evidence" value="ECO:0007669"/>
    <property type="project" value="TreeGrafter"/>
</dbReference>
<dbReference type="FunFam" id="3.40.50.300:FF:001607">
    <property type="entry name" value="Gluconokinase"/>
    <property type="match status" value="1"/>
</dbReference>
<evidence type="ECO:0000256" key="7">
    <source>
        <dbReference type="ARBA" id="ARBA00022840"/>
    </source>
</evidence>
<dbReference type="EC" id="2.7.1.12" evidence="3 9"/>
<sequence>MLSYENPTPAAPSASTAAEKLATSLSSSARASKVSGSVPDNSVSQSSMASTMKATGSSASAASNSASDRSAAHIWLVTGPAGCGKSTVAQHLATSLDVPYIEGDEYHPPANIEKMSNGIPLTDMDRWDWLILLRDEALRRLGEGGSDTKGVVVTCSALKRKYRDVIRVARYFEPSVHVHFIYLAATEEALLERVARRQNHYMGANMVRSQFQDLEPPRPDETDIISIDVSGTLDDVKTSALDKVREVMAADQ</sequence>
<accession>A0A4V1C572</accession>
<dbReference type="Pfam" id="PF13671">
    <property type="entry name" value="AAA_33"/>
    <property type="match status" value="1"/>
</dbReference>
<evidence type="ECO:0000256" key="2">
    <source>
        <dbReference type="ARBA" id="ARBA00008420"/>
    </source>
</evidence>
<dbReference type="PANTHER" id="PTHR43442:SF3">
    <property type="entry name" value="GLUCONOKINASE-RELATED"/>
    <property type="match status" value="1"/>
</dbReference>
<name>A0A4V1C572_PYROR</name>
<organism evidence="11 12">
    <name type="scientific">Pyricularia oryzae</name>
    <name type="common">Rice blast fungus</name>
    <name type="synonym">Magnaporthe oryzae</name>
    <dbReference type="NCBI Taxonomy" id="318829"/>
    <lineage>
        <taxon>Eukaryota</taxon>
        <taxon>Fungi</taxon>
        <taxon>Dikarya</taxon>
        <taxon>Ascomycota</taxon>
        <taxon>Pezizomycotina</taxon>
        <taxon>Sordariomycetes</taxon>
        <taxon>Sordariomycetidae</taxon>
        <taxon>Magnaporthales</taxon>
        <taxon>Pyriculariaceae</taxon>
        <taxon>Pyricularia</taxon>
    </lineage>
</organism>
<keyword evidence="4 9" id="KW-0808">Transferase</keyword>
<dbReference type="OMA" id="HFIYLRA"/>
<evidence type="ECO:0000256" key="6">
    <source>
        <dbReference type="ARBA" id="ARBA00022777"/>
    </source>
</evidence>
<keyword evidence="5 9" id="KW-0547">Nucleotide-binding</keyword>
<dbReference type="GO" id="GO:0009051">
    <property type="term" value="P:pentose-phosphate shunt, oxidative branch"/>
    <property type="evidence" value="ECO:0007669"/>
    <property type="project" value="EnsemblFungi"/>
</dbReference>
<gene>
    <name evidence="11" type="ORF">PoMZ_00272</name>
</gene>
<feature type="compositionally biased region" description="Low complexity" evidence="10">
    <location>
        <begin position="7"/>
        <end position="37"/>
    </location>
</feature>
<evidence type="ECO:0000256" key="3">
    <source>
        <dbReference type="ARBA" id="ARBA00012054"/>
    </source>
</evidence>
<dbReference type="Gene3D" id="3.40.50.300">
    <property type="entry name" value="P-loop containing nucleotide triphosphate hydrolases"/>
    <property type="match status" value="1"/>
</dbReference>
<reference evidence="11 12" key="1">
    <citation type="journal article" date="2019" name="Mol. Biol. Evol.">
        <title>Blast fungal genomes show frequent chromosomal changes, gene gains and losses, and effector gene turnover.</title>
        <authorList>
            <person name="Gomez Luciano L.B."/>
            <person name="Jason Tsai I."/>
            <person name="Chuma I."/>
            <person name="Tosa Y."/>
            <person name="Chen Y.H."/>
            <person name="Li J.Y."/>
            <person name="Li M.Y."/>
            <person name="Jade Lu M.Y."/>
            <person name="Nakayashiki H."/>
            <person name="Li W.H."/>
        </authorList>
    </citation>
    <scope>NUCLEOTIDE SEQUENCE [LARGE SCALE GENOMIC DNA]</scope>
    <source>
        <strain evidence="11">MZ5-1-6</strain>
    </source>
</reference>
<comment type="pathway">
    <text evidence="1 9">Carbohydrate acid metabolism; D-gluconate degradation.</text>
</comment>
<dbReference type="GO" id="GO:0046316">
    <property type="term" value="F:gluconokinase activity"/>
    <property type="evidence" value="ECO:0007669"/>
    <property type="project" value="UniProtKB-EC"/>
</dbReference>
<dbReference type="CDD" id="cd02021">
    <property type="entry name" value="GntK"/>
    <property type="match status" value="1"/>
</dbReference>
<evidence type="ECO:0000256" key="8">
    <source>
        <dbReference type="ARBA" id="ARBA00048090"/>
    </source>
</evidence>
<keyword evidence="6 9" id="KW-0418">Kinase</keyword>
<dbReference type="InterPro" id="IPR006001">
    <property type="entry name" value="Therm_gnt_kin"/>
</dbReference>
<dbReference type="NCBIfam" id="TIGR01313">
    <property type="entry name" value="therm_gnt_kin"/>
    <property type="match status" value="1"/>
</dbReference>
<evidence type="ECO:0000256" key="4">
    <source>
        <dbReference type="ARBA" id="ARBA00022679"/>
    </source>
</evidence>
<keyword evidence="7 9" id="KW-0067">ATP-binding</keyword>
<proteinExistence type="inferred from homology"/>
<evidence type="ECO:0000256" key="9">
    <source>
        <dbReference type="RuleBase" id="RU363066"/>
    </source>
</evidence>
<dbReference type="Proteomes" id="UP000294847">
    <property type="component" value="Chromosome 2"/>
</dbReference>
<comment type="catalytic activity">
    <reaction evidence="8 9">
        <text>D-gluconate + ATP = 6-phospho-D-gluconate + ADP + H(+)</text>
        <dbReference type="Rhea" id="RHEA:19433"/>
        <dbReference type="ChEBI" id="CHEBI:15378"/>
        <dbReference type="ChEBI" id="CHEBI:18391"/>
        <dbReference type="ChEBI" id="CHEBI:30616"/>
        <dbReference type="ChEBI" id="CHEBI:58759"/>
        <dbReference type="ChEBI" id="CHEBI:456216"/>
        <dbReference type="EC" id="2.7.1.12"/>
    </reaction>
</comment>
<dbReference type="GO" id="GO:0005524">
    <property type="term" value="F:ATP binding"/>
    <property type="evidence" value="ECO:0007669"/>
    <property type="project" value="UniProtKB-KW"/>
</dbReference>
<evidence type="ECO:0000256" key="10">
    <source>
        <dbReference type="SAM" id="MobiDB-lite"/>
    </source>
</evidence>
<dbReference type="GO" id="GO:0005975">
    <property type="term" value="P:carbohydrate metabolic process"/>
    <property type="evidence" value="ECO:0007669"/>
    <property type="project" value="InterPro"/>
</dbReference>
<dbReference type="SUPFAM" id="SSF52540">
    <property type="entry name" value="P-loop containing nucleoside triphosphate hydrolases"/>
    <property type="match status" value="1"/>
</dbReference>
<dbReference type="EMBL" id="CP034205">
    <property type="protein sequence ID" value="QBZ55375.1"/>
    <property type="molecule type" value="Genomic_DNA"/>
</dbReference>
<protein>
    <recommendedName>
        <fullName evidence="3 9">Gluconokinase</fullName>
        <ecNumber evidence="3 9">2.7.1.12</ecNumber>
    </recommendedName>
</protein>